<dbReference type="SMART" id="SM00496">
    <property type="entry name" value="IENR2"/>
    <property type="match status" value="3"/>
</dbReference>
<dbReference type="GO" id="GO:0003677">
    <property type="term" value="F:DNA binding"/>
    <property type="evidence" value="ECO:0007669"/>
    <property type="project" value="InterPro"/>
</dbReference>
<reference evidence="5" key="1">
    <citation type="submission" date="2019-02" db="EMBL/GenBank/DDBJ databases">
        <title>The largest mitochondrial genome of Morchella importuna (272.2 kb) among fungi reservoir of numerous mitochondrial ORFs, repeatitive sequences and nuclear genome horizontal transfer.</title>
        <authorList>
            <person name="Liu W."/>
            <person name="Bian Y."/>
        </authorList>
    </citation>
    <scope>NUCLEOTIDE SEQUENCE</scope>
</reference>
<dbReference type="EMBL" id="MK527108">
    <property type="protein sequence ID" value="QGN66757.1"/>
    <property type="molecule type" value="Genomic_DNA"/>
</dbReference>
<protein>
    <recommendedName>
        <fullName evidence="4">Nuclease associated modular domain-containing protein</fullName>
    </recommendedName>
</protein>
<evidence type="ECO:0000256" key="2">
    <source>
        <dbReference type="ARBA" id="ARBA00022759"/>
    </source>
</evidence>
<keyword evidence="5" id="KW-0496">Mitochondrion</keyword>
<sequence length="169" mass="19473">MVNFSLVILEYTDSENLISCEQKWIDFLKPEYNLNPTAGNSKGYKHTEESLEKIRTAALGREHSEQVKQAMRESRKGINNSFYGKTHTEENKAIIRSLRNARLIQPVPGIEVEITDLETNLTTTYESIRKAAKAINSDIKSIVRREKSQLEKGINTPYRDRYIIVIKRS</sequence>
<evidence type="ECO:0000256" key="3">
    <source>
        <dbReference type="ARBA" id="ARBA00022801"/>
    </source>
</evidence>
<dbReference type="GO" id="GO:0004519">
    <property type="term" value="F:endonuclease activity"/>
    <property type="evidence" value="ECO:0007669"/>
    <property type="project" value="UniProtKB-KW"/>
</dbReference>
<name>A0A650AFJ0_9PEZI</name>
<keyword evidence="1" id="KW-0540">Nuclease</keyword>
<dbReference type="InterPro" id="IPR003647">
    <property type="entry name" value="Intron_nuc_1_rpt"/>
</dbReference>
<accession>A0A650AFJ0</accession>
<proteinExistence type="predicted"/>
<feature type="domain" description="Nuclease associated modular" evidence="4">
    <location>
        <begin position="59"/>
        <end position="75"/>
    </location>
</feature>
<feature type="domain" description="Nuclease associated modular" evidence="4">
    <location>
        <begin position="42"/>
        <end position="58"/>
    </location>
</feature>
<organism evidence="5">
    <name type="scientific">Morchella importuna</name>
    <dbReference type="NCBI Taxonomy" id="1174673"/>
    <lineage>
        <taxon>Eukaryota</taxon>
        <taxon>Fungi</taxon>
        <taxon>Dikarya</taxon>
        <taxon>Ascomycota</taxon>
        <taxon>Pezizomycotina</taxon>
        <taxon>Pezizomycetes</taxon>
        <taxon>Pezizales</taxon>
        <taxon>Morchellaceae</taxon>
        <taxon>Morchella</taxon>
    </lineage>
</organism>
<dbReference type="GeneID" id="42906080"/>
<dbReference type="Pfam" id="PF07453">
    <property type="entry name" value="NUMOD1"/>
    <property type="match status" value="1"/>
</dbReference>
<dbReference type="InterPro" id="IPR006350">
    <property type="entry name" value="Intron_endoG1"/>
</dbReference>
<dbReference type="InterPro" id="IPR003611">
    <property type="entry name" value="NUMOD3"/>
</dbReference>
<feature type="domain" description="Nuclease associated modular" evidence="4">
    <location>
        <begin position="83"/>
        <end position="99"/>
    </location>
</feature>
<dbReference type="AlphaFoldDB" id="A0A650AFJ0"/>
<dbReference type="Pfam" id="PF07460">
    <property type="entry name" value="NUMOD3"/>
    <property type="match status" value="1"/>
</dbReference>
<evidence type="ECO:0000259" key="4">
    <source>
        <dbReference type="SMART" id="SM00496"/>
    </source>
</evidence>
<dbReference type="SUPFAM" id="SSF64496">
    <property type="entry name" value="DNA-binding domain of intron-encoded endonucleases"/>
    <property type="match status" value="1"/>
</dbReference>
<gene>
    <name evidence="5" type="primary">orf169</name>
</gene>
<dbReference type="NCBIfam" id="TIGR01453">
    <property type="entry name" value="grpIintron_endo"/>
    <property type="match status" value="1"/>
</dbReference>
<evidence type="ECO:0000313" key="5">
    <source>
        <dbReference type="EMBL" id="QGN66757.1"/>
    </source>
</evidence>
<evidence type="ECO:0000256" key="1">
    <source>
        <dbReference type="ARBA" id="ARBA00022722"/>
    </source>
</evidence>
<keyword evidence="3" id="KW-0378">Hydrolase</keyword>
<geneLocation type="mitochondrion" evidence="5"/>
<dbReference type="InterPro" id="IPR010896">
    <property type="entry name" value="NUMOD1"/>
</dbReference>
<dbReference type="SMART" id="SM00497">
    <property type="entry name" value="IENR1"/>
    <property type="match status" value="1"/>
</dbReference>
<dbReference type="GO" id="GO:0016787">
    <property type="term" value="F:hydrolase activity"/>
    <property type="evidence" value="ECO:0007669"/>
    <property type="project" value="UniProtKB-KW"/>
</dbReference>
<keyword evidence="2" id="KW-0255">Endonuclease</keyword>
<dbReference type="RefSeq" id="YP_009722355.1">
    <property type="nucleotide sequence ID" value="NC_045397.1"/>
</dbReference>